<dbReference type="PROSITE" id="PS50931">
    <property type="entry name" value="HTH_LYSR"/>
    <property type="match status" value="1"/>
</dbReference>
<evidence type="ECO:0000313" key="7">
    <source>
        <dbReference type="Proteomes" id="UP000646365"/>
    </source>
</evidence>
<dbReference type="RefSeq" id="WP_189042032.1">
    <property type="nucleotide sequence ID" value="NZ_BMJQ01000001.1"/>
</dbReference>
<keyword evidence="4" id="KW-0804">Transcription</keyword>
<dbReference type="PANTHER" id="PTHR30419:SF8">
    <property type="entry name" value="NITROGEN ASSIMILATION TRANSCRIPTIONAL ACTIVATOR-RELATED"/>
    <property type="match status" value="1"/>
</dbReference>
<dbReference type="SUPFAM" id="SSF46785">
    <property type="entry name" value="Winged helix' DNA-binding domain"/>
    <property type="match status" value="1"/>
</dbReference>
<evidence type="ECO:0000256" key="2">
    <source>
        <dbReference type="ARBA" id="ARBA00023015"/>
    </source>
</evidence>
<dbReference type="Pfam" id="PF00126">
    <property type="entry name" value="HTH_1"/>
    <property type="match status" value="1"/>
</dbReference>
<dbReference type="InterPro" id="IPR036390">
    <property type="entry name" value="WH_DNA-bd_sf"/>
</dbReference>
<dbReference type="AlphaFoldDB" id="A0A8J2YPW6"/>
<dbReference type="Gene3D" id="1.10.10.10">
    <property type="entry name" value="Winged helix-like DNA-binding domain superfamily/Winged helix DNA-binding domain"/>
    <property type="match status" value="1"/>
</dbReference>
<dbReference type="CDD" id="cd08440">
    <property type="entry name" value="PBP2_LTTR_like_4"/>
    <property type="match status" value="1"/>
</dbReference>
<accession>A0A8J2YPW6</accession>
<proteinExistence type="inferred from homology"/>
<evidence type="ECO:0000259" key="5">
    <source>
        <dbReference type="PROSITE" id="PS50931"/>
    </source>
</evidence>
<evidence type="ECO:0000256" key="1">
    <source>
        <dbReference type="ARBA" id="ARBA00009437"/>
    </source>
</evidence>
<comment type="caution">
    <text evidence="6">The sequence shown here is derived from an EMBL/GenBank/DDBJ whole genome shotgun (WGS) entry which is preliminary data.</text>
</comment>
<dbReference type="EMBL" id="BMJQ01000001">
    <property type="protein sequence ID" value="GGF02314.1"/>
    <property type="molecule type" value="Genomic_DNA"/>
</dbReference>
<dbReference type="Pfam" id="PF03466">
    <property type="entry name" value="LysR_substrate"/>
    <property type="match status" value="1"/>
</dbReference>
<dbReference type="Gene3D" id="3.40.190.290">
    <property type="match status" value="1"/>
</dbReference>
<dbReference type="SUPFAM" id="SSF53850">
    <property type="entry name" value="Periplasmic binding protein-like II"/>
    <property type="match status" value="1"/>
</dbReference>
<comment type="similarity">
    <text evidence="1">Belongs to the LysR transcriptional regulatory family.</text>
</comment>
<name>A0A8J2YPW6_9PROT</name>
<evidence type="ECO:0000313" key="6">
    <source>
        <dbReference type="EMBL" id="GGF02314.1"/>
    </source>
</evidence>
<evidence type="ECO:0000256" key="3">
    <source>
        <dbReference type="ARBA" id="ARBA00023125"/>
    </source>
</evidence>
<evidence type="ECO:0000256" key="4">
    <source>
        <dbReference type="ARBA" id="ARBA00023163"/>
    </source>
</evidence>
<keyword evidence="3" id="KW-0238">DNA-binding</keyword>
<feature type="domain" description="HTH lysR-type" evidence="5">
    <location>
        <begin position="5"/>
        <end position="62"/>
    </location>
</feature>
<dbReference type="InterPro" id="IPR000847">
    <property type="entry name" value="LysR_HTH_N"/>
</dbReference>
<keyword evidence="7" id="KW-1185">Reference proteome</keyword>
<reference evidence="6" key="2">
    <citation type="submission" date="2020-09" db="EMBL/GenBank/DDBJ databases">
        <authorList>
            <person name="Sun Q."/>
            <person name="Zhou Y."/>
        </authorList>
    </citation>
    <scope>NUCLEOTIDE SEQUENCE</scope>
    <source>
        <strain evidence="6">CGMCC 1.15725</strain>
    </source>
</reference>
<sequence>MRISFSLHQTVAFLKVAELGSFSEAAKALGISQPALSRTIRLMEEAIGTRLFDRDTRNVSLSPAGAALQPVAQRIALEFDSAFGELGQFFEGRRGRVTIAALPSAAAVLLPQAIARFQMGHPGVEVVIRDDLANVVASAVADGQADLGLTVRPTQSEKLSYRPLVSDDFVLVCRADDPFAAEAEIGWRAFADRPFIAMAPTSSVRAMTDAAFLQLGLSAKPLYECSHLATTVSLVAAGLGVTALPKLTLPLVNAAGLVTRRLTEPTMRRSIGVLTRTGRALSPAAERFFELLCSGSLQLPY</sequence>
<organism evidence="6 7">
    <name type="scientific">Aliidongia dinghuensis</name>
    <dbReference type="NCBI Taxonomy" id="1867774"/>
    <lineage>
        <taxon>Bacteria</taxon>
        <taxon>Pseudomonadati</taxon>
        <taxon>Pseudomonadota</taxon>
        <taxon>Alphaproteobacteria</taxon>
        <taxon>Rhodospirillales</taxon>
        <taxon>Dongiaceae</taxon>
        <taxon>Aliidongia</taxon>
    </lineage>
</organism>
<dbReference type="InterPro" id="IPR005119">
    <property type="entry name" value="LysR_subst-bd"/>
</dbReference>
<dbReference type="GO" id="GO:0003677">
    <property type="term" value="F:DNA binding"/>
    <property type="evidence" value="ECO:0007669"/>
    <property type="project" value="UniProtKB-KW"/>
</dbReference>
<dbReference type="GO" id="GO:0003700">
    <property type="term" value="F:DNA-binding transcription factor activity"/>
    <property type="evidence" value="ECO:0007669"/>
    <property type="project" value="InterPro"/>
</dbReference>
<dbReference type="PANTHER" id="PTHR30419">
    <property type="entry name" value="HTH-TYPE TRANSCRIPTIONAL REGULATOR YBHD"/>
    <property type="match status" value="1"/>
</dbReference>
<dbReference type="InterPro" id="IPR050950">
    <property type="entry name" value="HTH-type_LysR_regulators"/>
</dbReference>
<dbReference type="GO" id="GO:0005829">
    <property type="term" value="C:cytosol"/>
    <property type="evidence" value="ECO:0007669"/>
    <property type="project" value="TreeGrafter"/>
</dbReference>
<dbReference type="PRINTS" id="PR00039">
    <property type="entry name" value="HTHLYSR"/>
</dbReference>
<reference evidence="6" key="1">
    <citation type="journal article" date="2014" name="Int. J. Syst. Evol. Microbiol.">
        <title>Complete genome sequence of Corynebacterium casei LMG S-19264T (=DSM 44701T), isolated from a smear-ripened cheese.</title>
        <authorList>
            <consortium name="US DOE Joint Genome Institute (JGI-PGF)"/>
            <person name="Walter F."/>
            <person name="Albersmeier A."/>
            <person name="Kalinowski J."/>
            <person name="Ruckert C."/>
        </authorList>
    </citation>
    <scope>NUCLEOTIDE SEQUENCE</scope>
    <source>
        <strain evidence="6">CGMCC 1.15725</strain>
    </source>
</reference>
<dbReference type="InterPro" id="IPR036388">
    <property type="entry name" value="WH-like_DNA-bd_sf"/>
</dbReference>
<keyword evidence="2" id="KW-0805">Transcription regulation</keyword>
<dbReference type="Proteomes" id="UP000646365">
    <property type="component" value="Unassembled WGS sequence"/>
</dbReference>
<protein>
    <submittedName>
        <fullName evidence="6">LysR family transcriptional regulator</fullName>
    </submittedName>
</protein>
<dbReference type="FunFam" id="1.10.10.10:FF:000001">
    <property type="entry name" value="LysR family transcriptional regulator"/>
    <property type="match status" value="1"/>
</dbReference>
<gene>
    <name evidence="6" type="ORF">GCM10011611_04740</name>
</gene>